<evidence type="ECO:0000256" key="1">
    <source>
        <dbReference type="ARBA" id="ARBA00006754"/>
    </source>
</evidence>
<dbReference type="PANTHER" id="PTHR33744">
    <property type="entry name" value="CARBOHYDRATE DIACID REGULATOR"/>
    <property type="match status" value="1"/>
</dbReference>
<dbReference type="Proteomes" id="UP001551482">
    <property type="component" value="Unassembled WGS sequence"/>
</dbReference>
<dbReference type="Gene3D" id="1.10.10.2840">
    <property type="entry name" value="PucR C-terminal helix-turn-helix domain"/>
    <property type="match status" value="2"/>
</dbReference>
<sequence>MLSLRDVTAIPEYGLAPQGPDPAIAADREVHRALILSGSQWMGPDISQALIVSDAGELQAVDRLLGALAVGRAAALVLADFPGGDAVTWIRDAATRHRFPLLTSTRPLSAWRSGLARRVADLAADRARRHAATLGDLIAQLDTADPVGGVTRALAQALRAEVVLRGPEGIVTATPPTAPLTLASVMQRPDRPLQTTPTGLFAGTVPVGADHVLIVATDEPLGRADRNLTGHAATTLAFALAPHHREADTASVTTAVRGIRLSAFQLLMTGNATHAQRVLAGIAPGLLDVETTRVFIVDCARADREAVMADVERRLDRNALAVRCPAFHQHIIIVAPQHPEHDSEGELRSLRQTFGSSGVTVGGSPVHPLAGIGQAYGEAADALARAAHHPERTVISATRTPTLVDVLPAVPAHTWAEAFLRPILATSRSGSQILESTALAVEFRTSAAARVIGVHRNTVARRVNQVCAAVGLDPDRTLDRIILSLAIQIVSSLPQPPAPPAPHSPEADVSLHDVLTHQQVRIWADQMLRPLADDRRDLVRTLRTWVLAEFNADAAAAHLGIATKTVRSHIRAAEPLLRRDLITGLPQDRDEEDDDQRLSGLRPLTIALYATTAPGAPYPALTHRPRGGS</sequence>
<keyword evidence="5" id="KW-1185">Reference proteome</keyword>
<feature type="domain" description="PucR C-terminal helix-turn-helix" evidence="2">
    <location>
        <begin position="439"/>
        <end position="489"/>
    </location>
</feature>
<dbReference type="InterPro" id="IPR025736">
    <property type="entry name" value="PucR_C-HTH_dom"/>
</dbReference>
<dbReference type="InterPro" id="IPR051448">
    <property type="entry name" value="CdaR-like_regulators"/>
</dbReference>
<protein>
    <submittedName>
        <fullName evidence="4">Helix-turn-helix domain-containing protein</fullName>
    </submittedName>
</protein>
<dbReference type="Pfam" id="PF13556">
    <property type="entry name" value="HTH_30"/>
    <property type="match status" value="1"/>
</dbReference>
<dbReference type="InterPro" id="IPR041522">
    <property type="entry name" value="CdaR_GGDEF"/>
</dbReference>
<proteinExistence type="inferred from homology"/>
<organism evidence="4 5">
    <name type="scientific">Streptodolium elevatio</name>
    <dbReference type="NCBI Taxonomy" id="3157996"/>
    <lineage>
        <taxon>Bacteria</taxon>
        <taxon>Bacillati</taxon>
        <taxon>Actinomycetota</taxon>
        <taxon>Actinomycetes</taxon>
        <taxon>Kitasatosporales</taxon>
        <taxon>Streptomycetaceae</taxon>
        <taxon>Streptodolium</taxon>
    </lineage>
</organism>
<dbReference type="RefSeq" id="WP_358356188.1">
    <property type="nucleotide sequence ID" value="NZ_JBEZFP010000054.1"/>
</dbReference>
<evidence type="ECO:0000313" key="4">
    <source>
        <dbReference type="EMBL" id="MEU8135998.1"/>
    </source>
</evidence>
<accession>A0ABV3DJR6</accession>
<dbReference type="InterPro" id="IPR042070">
    <property type="entry name" value="PucR_C-HTH_sf"/>
</dbReference>
<comment type="caution">
    <text evidence="4">The sequence shown here is derived from an EMBL/GenBank/DDBJ whole genome shotgun (WGS) entry which is preliminary data.</text>
</comment>
<dbReference type="PANTHER" id="PTHR33744:SF1">
    <property type="entry name" value="DNA-BINDING TRANSCRIPTIONAL ACTIVATOR ADER"/>
    <property type="match status" value="1"/>
</dbReference>
<evidence type="ECO:0000259" key="3">
    <source>
        <dbReference type="Pfam" id="PF17853"/>
    </source>
</evidence>
<dbReference type="EMBL" id="JBEZFP010000054">
    <property type="protein sequence ID" value="MEU8135998.1"/>
    <property type="molecule type" value="Genomic_DNA"/>
</dbReference>
<name>A0ABV3DJR6_9ACTN</name>
<reference evidence="4 5" key="1">
    <citation type="submission" date="2024-06" db="EMBL/GenBank/DDBJ databases">
        <title>The Natural Products Discovery Center: Release of the First 8490 Sequenced Strains for Exploring Actinobacteria Biosynthetic Diversity.</title>
        <authorList>
            <person name="Kalkreuter E."/>
            <person name="Kautsar S.A."/>
            <person name="Yang D."/>
            <person name="Bader C.D."/>
            <person name="Teijaro C.N."/>
            <person name="Fluegel L."/>
            <person name="Davis C.M."/>
            <person name="Simpson J.R."/>
            <person name="Lauterbach L."/>
            <person name="Steele A.D."/>
            <person name="Gui C."/>
            <person name="Meng S."/>
            <person name="Li G."/>
            <person name="Viehrig K."/>
            <person name="Ye F."/>
            <person name="Su P."/>
            <person name="Kiefer A.F."/>
            <person name="Nichols A."/>
            <person name="Cepeda A.J."/>
            <person name="Yan W."/>
            <person name="Fan B."/>
            <person name="Jiang Y."/>
            <person name="Adhikari A."/>
            <person name="Zheng C.-J."/>
            <person name="Schuster L."/>
            <person name="Cowan T.M."/>
            <person name="Smanski M.J."/>
            <person name="Chevrette M.G."/>
            <person name="De Carvalho L.P.S."/>
            <person name="Shen B."/>
        </authorList>
    </citation>
    <scope>NUCLEOTIDE SEQUENCE [LARGE SCALE GENOMIC DNA]</scope>
    <source>
        <strain evidence="4 5">NPDC048946</strain>
    </source>
</reference>
<evidence type="ECO:0000259" key="2">
    <source>
        <dbReference type="Pfam" id="PF13556"/>
    </source>
</evidence>
<gene>
    <name evidence="4" type="ORF">AB0C36_21085</name>
</gene>
<feature type="domain" description="CdaR GGDEF-like" evidence="3">
    <location>
        <begin position="293"/>
        <end position="384"/>
    </location>
</feature>
<dbReference type="Pfam" id="PF17853">
    <property type="entry name" value="GGDEF_2"/>
    <property type="match status" value="1"/>
</dbReference>
<evidence type="ECO:0000313" key="5">
    <source>
        <dbReference type="Proteomes" id="UP001551482"/>
    </source>
</evidence>
<comment type="similarity">
    <text evidence="1">Belongs to the CdaR family.</text>
</comment>